<accession>A0A2U1ZU53</accession>
<dbReference type="RefSeq" id="WP_109228899.1">
    <property type="nucleotide sequence ID" value="NZ_PYHR01000002.1"/>
</dbReference>
<evidence type="ECO:0000313" key="2">
    <source>
        <dbReference type="Proteomes" id="UP000245166"/>
    </source>
</evidence>
<proteinExistence type="predicted"/>
<protein>
    <submittedName>
        <fullName evidence="1">Uncharacterized protein</fullName>
    </submittedName>
</protein>
<gene>
    <name evidence="1" type="ORF">C8046_07505</name>
</gene>
<dbReference type="AlphaFoldDB" id="A0A2U1ZU53"/>
<comment type="caution">
    <text evidence="1">The sequence shown here is derived from an EMBL/GenBank/DDBJ whole genome shotgun (WGS) entry which is preliminary data.</text>
</comment>
<reference evidence="1 2" key="1">
    <citation type="submission" date="2018-03" db="EMBL/GenBank/DDBJ databases">
        <title>Genome assembly of novel Miniimonas species PCH200.</title>
        <authorList>
            <person name="Thakur V."/>
            <person name="Kumar V."/>
            <person name="Singh D."/>
        </authorList>
    </citation>
    <scope>NUCLEOTIDE SEQUENCE [LARGE SCALE GENOMIC DNA]</scope>
    <source>
        <strain evidence="1 2">PCH200</strain>
    </source>
</reference>
<dbReference type="Proteomes" id="UP000245166">
    <property type="component" value="Unassembled WGS sequence"/>
</dbReference>
<keyword evidence="2" id="KW-1185">Reference proteome</keyword>
<name>A0A2U1ZU53_9MICO</name>
<sequence>MPQLWDRIAGRREPAADPMLTLETQAHLSRLTRELWRLDGVRGDFAHAHHVRAAQGAYEGVLRRALRLAGGDDRAHPLGDVVGLELELSSRGWAW</sequence>
<organism evidence="1 2">
    <name type="scientific">Serinibacter arcticus</name>
    <dbReference type="NCBI Taxonomy" id="1655435"/>
    <lineage>
        <taxon>Bacteria</taxon>
        <taxon>Bacillati</taxon>
        <taxon>Actinomycetota</taxon>
        <taxon>Actinomycetes</taxon>
        <taxon>Micrococcales</taxon>
        <taxon>Beutenbergiaceae</taxon>
        <taxon>Serinibacter</taxon>
    </lineage>
</organism>
<evidence type="ECO:0000313" key="1">
    <source>
        <dbReference type="EMBL" id="PWD50518.1"/>
    </source>
</evidence>
<dbReference type="OrthoDB" id="5147098at2"/>
<dbReference type="EMBL" id="PYHR01000002">
    <property type="protein sequence ID" value="PWD50518.1"/>
    <property type="molecule type" value="Genomic_DNA"/>
</dbReference>